<evidence type="ECO:0000256" key="4">
    <source>
        <dbReference type="ARBA" id="ARBA00022723"/>
    </source>
</evidence>
<dbReference type="Gene3D" id="2.60.300.12">
    <property type="entry name" value="HesB-like domain"/>
    <property type="match status" value="1"/>
</dbReference>
<organism evidence="8 9">
    <name type="scientific">Candidatus Pseudothioglobus singularis PS1</name>
    <dbReference type="NCBI Taxonomy" id="1125411"/>
    <lineage>
        <taxon>Bacteria</taxon>
        <taxon>Pseudomonadati</taxon>
        <taxon>Pseudomonadota</taxon>
        <taxon>Gammaproteobacteria</taxon>
        <taxon>Candidatus Pseudothioglobaceae</taxon>
        <taxon>Candidatus Pseudothioglobus</taxon>
    </lineage>
</organism>
<dbReference type="STRING" id="1125411.W908_04960"/>
<evidence type="ECO:0000256" key="3">
    <source>
        <dbReference type="ARBA" id="ARBA00014591"/>
    </source>
</evidence>
<dbReference type="PROSITE" id="PS01152">
    <property type="entry name" value="HESB"/>
    <property type="match status" value="1"/>
</dbReference>
<dbReference type="InterPro" id="IPR017870">
    <property type="entry name" value="FeS_cluster_insertion_CS"/>
</dbReference>
<dbReference type="SUPFAM" id="SSF89360">
    <property type="entry name" value="HesB-like domain"/>
    <property type="match status" value="1"/>
</dbReference>
<dbReference type="GO" id="GO:0051537">
    <property type="term" value="F:2 iron, 2 sulfur cluster binding"/>
    <property type="evidence" value="ECO:0007669"/>
    <property type="project" value="UniProtKB-ARBA"/>
</dbReference>
<dbReference type="KEGG" id="tsn:W908_04960"/>
<dbReference type="NCBIfam" id="TIGR00049">
    <property type="entry name" value="iron-sulfur cluster assembly accessory protein"/>
    <property type="match status" value="1"/>
</dbReference>
<dbReference type="PANTHER" id="PTHR10072">
    <property type="entry name" value="IRON-SULFUR CLUSTER ASSEMBLY PROTEIN"/>
    <property type="match status" value="1"/>
</dbReference>
<keyword evidence="5" id="KW-0408">Iron</keyword>
<evidence type="ECO:0000313" key="8">
    <source>
        <dbReference type="EMBL" id="ALE01956.1"/>
    </source>
</evidence>
<evidence type="ECO:0000256" key="5">
    <source>
        <dbReference type="ARBA" id="ARBA00023004"/>
    </source>
</evidence>
<dbReference type="AlphaFoldDB" id="A0A0M4LFL2"/>
<feature type="domain" description="Core" evidence="7">
    <location>
        <begin position="1"/>
        <end position="103"/>
    </location>
</feature>
<name>A0A0M4LFL2_9GAMM</name>
<dbReference type="PANTHER" id="PTHR10072:SF41">
    <property type="entry name" value="IRON-SULFUR CLUSTER ASSEMBLY 1 HOMOLOG, MITOCHONDRIAL"/>
    <property type="match status" value="1"/>
</dbReference>
<comment type="similarity">
    <text evidence="2">Belongs to the HesB/IscA family.</text>
</comment>
<sequence>MAITLTSKAAERMNDYLANRGSGVGVRLSVQTTGCSGLGYNMEFVDAVNEDDTTFDDKGVKVIVDAKSLIYIDGTEVDYQKEGLNEGFEFNNPNSKAECGCGESFTV</sequence>
<evidence type="ECO:0000256" key="6">
    <source>
        <dbReference type="ARBA" id="ARBA00032050"/>
    </source>
</evidence>
<dbReference type="EMBL" id="CP006911">
    <property type="protein sequence ID" value="ALE01956.1"/>
    <property type="molecule type" value="Genomic_DNA"/>
</dbReference>
<dbReference type="GO" id="GO:0046872">
    <property type="term" value="F:metal ion binding"/>
    <property type="evidence" value="ECO:0007669"/>
    <property type="project" value="UniProtKB-KW"/>
</dbReference>
<dbReference type="InterPro" id="IPR011302">
    <property type="entry name" value="IscA_proteobact"/>
</dbReference>
<dbReference type="InterPro" id="IPR035903">
    <property type="entry name" value="HesB-like_dom_sf"/>
</dbReference>
<reference evidence="8 9" key="1">
    <citation type="journal article" date="2015" name="Genome Announc.">
        <title>Genome Sequence of 'Candidatus Thioglobus singularis' Strain PS1, a Mixotroph from the SUP05 Clade of Marine Gammaproteobacteria.</title>
        <authorList>
            <person name="Marshall K.T."/>
            <person name="Morris R.M."/>
        </authorList>
    </citation>
    <scope>NUCLEOTIDE SEQUENCE [LARGE SCALE GENOMIC DNA]</scope>
    <source>
        <strain evidence="8 9">PS1</strain>
    </source>
</reference>
<keyword evidence="9" id="KW-1185">Reference proteome</keyword>
<evidence type="ECO:0000256" key="2">
    <source>
        <dbReference type="ARBA" id="ARBA00006718"/>
    </source>
</evidence>
<dbReference type="InterPro" id="IPR016092">
    <property type="entry name" value="ATAP"/>
</dbReference>
<dbReference type="InterPro" id="IPR000361">
    <property type="entry name" value="ATAP_core_dom"/>
</dbReference>
<evidence type="ECO:0000259" key="7">
    <source>
        <dbReference type="Pfam" id="PF01521"/>
    </source>
</evidence>
<comment type="cofactor">
    <cofactor evidence="1">
        <name>Fe cation</name>
        <dbReference type="ChEBI" id="CHEBI:24875"/>
    </cofactor>
</comment>
<dbReference type="InterPro" id="IPR050322">
    <property type="entry name" value="Fe-S_cluster_asmbl/transfer"/>
</dbReference>
<keyword evidence="4" id="KW-0479">Metal-binding</keyword>
<dbReference type="PATRIC" id="fig|1125411.7.peg.977"/>
<gene>
    <name evidence="8" type="primary">iscA</name>
    <name evidence="8" type="ORF">W908_04960</name>
</gene>
<dbReference type="Proteomes" id="UP000068905">
    <property type="component" value="Chromosome"/>
</dbReference>
<evidence type="ECO:0000256" key="1">
    <source>
        <dbReference type="ARBA" id="ARBA00001962"/>
    </source>
</evidence>
<proteinExistence type="inferred from homology"/>
<protein>
    <recommendedName>
        <fullName evidence="3">Iron-binding protein IscA</fullName>
    </recommendedName>
    <alternativeName>
        <fullName evidence="6">Iron-sulfur cluster assembly protein</fullName>
    </alternativeName>
</protein>
<dbReference type="OrthoDB" id="9801228at2"/>
<accession>A0A0M4LFL2</accession>
<evidence type="ECO:0000313" key="9">
    <source>
        <dbReference type="Proteomes" id="UP000068905"/>
    </source>
</evidence>
<dbReference type="FunFam" id="2.60.300.12:FF:000001">
    <property type="entry name" value="Iron-binding protein IscA"/>
    <property type="match status" value="1"/>
</dbReference>
<dbReference type="Pfam" id="PF01521">
    <property type="entry name" value="Fe-S_biosyn"/>
    <property type="match status" value="1"/>
</dbReference>
<dbReference type="NCBIfam" id="TIGR02011">
    <property type="entry name" value="IscA"/>
    <property type="match status" value="1"/>
</dbReference>
<dbReference type="GO" id="GO:0005829">
    <property type="term" value="C:cytosol"/>
    <property type="evidence" value="ECO:0007669"/>
    <property type="project" value="TreeGrafter"/>
</dbReference>
<dbReference type="GO" id="GO:0016226">
    <property type="term" value="P:iron-sulfur cluster assembly"/>
    <property type="evidence" value="ECO:0007669"/>
    <property type="project" value="InterPro"/>
</dbReference>
<dbReference type="RefSeq" id="WP_020028205.1">
    <property type="nucleotide sequence ID" value="NZ_CP006911.1"/>
</dbReference>